<name>A0ABR6L8S2_9HYPH</name>
<proteinExistence type="predicted"/>
<evidence type="ECO:0000313" key="4">
    <source>
        <dbReference type="Proteomes" id="UP000539538"/>
    </source>
</evidence>
<reference evidence="3 4" key="1">
    <citation type="submission" date="2020-08" db="EMBL/GenBank/DDBJ databases">
        <title>Genomic Encyclopedia of Type Strains, Phase IV (KMG-IV): sequencing the most valuable type-strain genomes for metagenomic binning, comparative biology and taxonomic classification.</title>
        <authorList>
            <person name="Goeker M."/>
        </authorList>
    </citation>
    <scope>NUCLEOTIDE SEQUENCE [LARGE SCALE GENOMIC DNA]</scope>
    <source>
        <strain evidence="3 4">DSM 7050</strain>
    </source>
</reference>
<comment type="caution">
    <text evidence="3">The sequence shown here is derived from an EMBL/GenBank/DDBJ whole genome shotgun (WGS) entry which is preliminary data.</text>
</comment>
<keyword evidence="2" id="KW-0812">Transmembrane</keyword>
<keyword evidence="2" id="KW-0472">Membrane</keyword>
<evidence type="ECO:0000256" key="1">
    <source>
        <dbReference type="SAM" id="MobiDB-lite"/>
    </source>
</evidence>
<keyword evidence="2" id="KW-1133">Transmembrane helix</keyword>
<feature type="region of interest" description="Disordered" evidence="1">
    <location>
        <begin position="83"/>
        <end position="105"/>
    </location>
</feature>
<organism evidence="3 4">
    <name type="scientific">Aminobacter niigataensis</name>
    <dbReference type="NCBI Taxonomy" id="83265"/>
    <lineage>
        <taxon>Bacteria</taxon>
        <taxon>Pseudomonadati</taxon>
        <taxon>Pseudomonadota</taxon>
        <taxon>Alphaproteobacteria</taxon>
        <taxon>Hyphomicrobiales</taxon>
        <taxon>Phyllobacteriaceae</taxon>
        <taxon>Aminobacter</taxon>
    </lineage>
</organism>
<dbReference type="Proteomes" id="UP000539538">
    <property type="component" value="Unassembled WGS sequence"/>
</dbReference>
<feature type="transmembrane region" description="Helical" evidence="2">
    <location>
        <begin position="17"/>
        <end position="38"/>
    </location>
</feature>
<protein>
    <submittedName>
        <fullName evidence="3">Uncharacterized protein</fullName>
    </submittedName>
</protein>
<keyword evidence="4" id="KW-1185">Reference proteome</keyword>
<accession>A0ABR6L8S2</accession>
<feature type="compositionally biased region" description="Pro residues" evidence="1">
    <location>
        <begin position="87"/>
        <end position="105"/>
    </location>
</feature>
<evidence type="ECO:0000313" key="3">
    <source>
        <dbReference type="EMBL" id="MBB4653031.1"/>
    </source>
</evidence>
<dbReference type="EMBL" id="JACHOT010000009">
    <property type="protein sequence ID" value="MBB4653031.1"/>
    <property type="molecule type" value="Genomic_DNA"/>
</dbReference>
<sequence>MFFDRWGSDDWRIRRRIIILLLLWCVGLVTYIAIYGPPDQLREAIATSLIILIGSIVGSYVFGVIWDNKTKIPSSTTEIKQTVVQPAPAPASPVDPAPPPGMAES</sequence>
<dbReference type="RefSeq" id="WP_183264427.1">
    <property type="nucleotide sequence ID" value="NZ_BAAAVZ010000026.1"/>
</dbReference>
<feature type="transmembrane region" description="Helical" evidence="2">
    <location>
        <begin position="44"/>
        <end position="66"/>
    </location>
</feature>
<gene>
    <name evidence="3" type="ORF">GGQ99_004815</name>
</gene>
<evidence type="ECO:0000256" key="2">
    <source>
        <dbReference type="SAM" id="Phobius"/>
    </source>
</evidence>